<dbReference type="PANTHER" id="PTHR10622:SF13">
    <property type="entry name" value="NACHT DOMAIN-CONTAINING PROTEIN"/>
    <property type="match status" value="1"/>
</dbReference>
<sequence>CIDKSTSDELSTAINSMFRWYQRASRCYVYLSDVVVPEEVADAEAFWITWGEAFRRSRWFTRGYTLQEMLSPASVEFFSKDGKRLGSKFSLEWEIYEITKIPMRALRGQDLTGFSVEERMSWSANRTTTLKED</sequence>
<gene>
    <name evidence="1" type="ORF">K505DRAFT_259465</name>
</gene>
<dbReference type="Proteomes" id="UP000799757">
    <property type="component" value="Unassembled WGS sequence"/>
</dbReference>
<feature type="non-terminal residue" evidence="1">
    <location>
        <position position="1"/>
    </location>
</feature>
<reference evidence="1" key="1">
    <citation type="journal article" date="2020" name="Stud. Mycol.">
        <title>101 Dothideomycetes genomes: a test case for predicting lifestyles and emergence of pathogens.</title>
        <authorList>
            <person name="Haridas S."/>
            <person name="Albert R."/>
            <person name="Binder M."/>
            <person name="Bloem J."/>
            <person name="Labutti K."/>
            <person name="Salamov A."/>
            <person name="Andreopoulos B."/>
            <person name="Baker S."/>
            <person name="Barry K."/>
            <person name="Bills G."/>
            <person name="Bluhm B."/>
            <person name="Cannon C."/>
            <person name="Castanera R."/>
            <person name="Culley D."/>
            <person name="Daum C."/>
            <person name="Ezra D."/>
            <person name="Gonzalez J."/>
            <person name="Henrissat B."/>
            <person name="Kuo A."/>
            <person name="Liang C."/>
            <person name="Lipzen A."/>
            <person name="Lutzoni F."/>
            <person name="Magnuson J."/>
            <person name="Mondo S."/>
            <person name="Nolan M."/>
            <person name="Ohm R."/>
            <person name="Pangilinan J."/>
            <person name="Park H.-J."/>
            <person name="Ramirez L."/>
            <person name="Alfaro M."/>
            <person name="Sun H."/>
            <person name="Tritt A."/>
            <person name="Yoshinaga Y."/>
            <person name="Zwiers L.-H."/>
            <person name="Turgeon B."/>
            <person name="Goodwin S."/>
            <person name="Spatafora J."/>
            <person name="Crous P."/>
            <person name="Grigoriev I."/>
        </authorList>
    </citation>
    <scope>NUCLEOTIDE SEQUENCE</scope>
    <source>
        <strain evidence="1">CBS 109.77</strain>
    </source>
</reference>
<name>A0A6A6WRT9_9PLEO</name>
<dbReference type="PANTHER" id="PTHR10622">
    <property type="entry name" value="HET DOMAIN-CONTAINING PROTEIN"/>
    <property type="match status" value="1"/>
</dbReference>
<dbReference type="AlphaFoldDB" id="A0A6A6WRT9"/>
<accession>A0A6A6WRT9</accession>
<proteinExistence type="predicted"/>
<evidence type="ECO:0000313" key="1">
    <source>
        <dbReference type="EMBL" id="KAF2786638.1"/>
    </source>
</evidence>
<organism evidence="1 2">
    <name type="scientific">Melanomma pulvis-pyrius CBS 109.77</name>
    <dbReference type="NCBI Taxonomy" id="1314802"/>
    <lineage>
        <taxon>Eukaryota</taxon>
        <taxon>Fungi</taxon>
        <taxon>Dikarya</taxon>
        <taxon>Ascomycota</taxon>
        <taxon>Pezizomycotina</taxon>
        <taxon>Dothideomycetes</taxon>
        <taxon>Pleosporomycetidae</taxon>
        <taxon>Pleosporales</taxon>
        <taxon>Melanommataceae</taxon>
        <taxon>Melanomma</taxon>
    </lineage>
</organism>
<dbReference type="OrthoDB" id="674604at2759"/>
<keyword evidence="2" id="KW-1185">Reference proteome</keyword>
<protein>
    <submittedName>
        <fullName evidence="1">HET-domain-containing protein</fullName>
    </submittedName>
</protein>
<dbReference type="EMBL" id="MU002430">
    <property type="protein sequence ID" value="KAF2786638.1"/>
    <property type="molecule type" value="Genomic_DNA"/>
</dbReference>
<evidence type="ECO:0000313" key="2">
    <source>
        <dbReference type="Proteomes" id="UP000799757"/>
    </source>
</evidence>